<dbReference type="RefSeq" id="WP_019617705.1">
    <property type="nucleotide sequence ID" value="NZ_JBHUNE010000006.1"/>
</dbReference>
<dbReference type="Gene3D" id="1.20.120.450">
    <property type="entry name" value="dinb family like domain"/>
    <property type="match status" value="1"/>
</dbReference>
<evidence type="ECO:0000259" key="2">
    <source>
        <dbReference type="Pfam" id="PF11716"/>
    </source>
</evidence>
<dbReference type="SUPFAM" id="SSF109854">
    <property type="entry name" value="DinB/YfiT-like putative metalloenzymes"/>
    <property type="match status" value="1"/>
</dbReference>
<dbReference type="NCBIfam" id="TIGR03083">
    <property type="entry name" value="maleylpyruvate isomerase family mycothiol-dependent enzyme"/>
    <property type="match status" value="1"/>
</dbReference>
<dbReference type="InterPro" id="IPR024344">
    <property type="entry name" value="MDMPI_metal-binding"/>
</dbReference>
<organism evidence="3 4">
    <name type="scientific">Gulosibacter faecalis</name>
    <dbReference type="NCBI Taxonomy" id="272240"/>
    <lineage>
        <taxon>Bacteria</taxon>
        <taxon>Bacillati</taxon>
        <taxon>Actinomycetota</taxon>
        <taxon>Actinomycetes</taxon>
        <taxon>Micrococcales</taxon>
        <taxon>Microbacteriaceae</taxon>
        <taxon>Gulosibacter</taxon>
    </lineage>
</organism>
<keyword evidence="3" id="KW-0413">Isomerase</keyword>
<sequence length="220" mass="23621">MTPNPPEQPAASGPYSRPAARTTGDWSAHVATSIDRLADLLEGLNEAEWEAPSLCEGWRVRDVAGHVIWRLGGTTSDMVGSGFATLARKGFNFNRVVADLAREQAAAPTEVLVEQLRAIATSKLAGDTRVGIIELTEAVVHAYDVTEALGVPLRLSPRSTGSVALARTKMPLGGKSVRIVKRRALRATDARWQIGTGEPLDATAGQIIMHLFGRRSLPEH</sequence>
<feature type="domain" description="Mycothiol-dependent maleylpyruvate isomerase metal-binding" evidence="2">
    <location>
        <begin position="31"/>
        <end position="122"/>
    </location>
</feature>
<dbReference type="GO" id="GO:0016853">
    <property type="term" value="F:isomerase activity"/>
    <property type="evidence" value="ECO:0007669"/>
    <property type="project" value="UniProtKB-KW"/>
</dbReference>
<name>A0ABW5UYU7_9MICO</name>
<dbReference type="Proteomes" id="UP001597492">
    <property type="component" value="Unassembled WGS sequence"/>
</dbReference>
<dbReference type="Pfam" id="PF11716">
    <property type="entry name" value="MDMPI_N"/>
    <property type="match status" value="1"/>
</dbReference>
<accession>A0ABW5UYU7</accession>
<gene>
    <name evidence="3" type="ORF">ACFSW7_09195</name>
</gene>
<dbReference type="InterPro" id="IPR017517">
    <property type="entry name" value="Maleyloyr_isom"/>
</dbReference>
<dbReference type="InterPro" id="IPR034660">
    <property type="entry name" value="DinB/YfiT-like"/>
</dbReference>
<keyword evidence="4" id="KW-1185">Reference proteome</keyword>
<comment type="caution">
    <text evidence="3">The sequence shown here is derived from an EMBL/GenBank/DDBJ whole genome shotgun (WGS) entry which is preliminary data.</text>
</comment>
<evidence type="ECO:0000256" key="1">
    <source>
        <dbReference type="SAM" id="MobiDB-lite"/>
    </source>
</evidence>
<evidence type="ECO:0000313" key="3">
    <source>
        <dbReference type="EMBL" id="MFD2758553.1"/>
    </source>
</evidence>
<proteinExistence type="predicted"/>
<protein>
    <submittedName>
        <fullName evidence="3">Maleylpyruvate isomerase family mycothiol-dependent enzyme</fullName>
    </submittedName>
</protein>
<feature type="region of interest" description="Disordered" evidence="1">
    <location>
        <begin position="1"/>
        <end position="22"/>
    </location>
</feature>
<evidence type="ECO:0000313" key="4">
    <source>
        <dbReference type="Proteomes" id="UP001597492"/>
    </source>
</evidence>
<reference evidence="4" key="1">
    <citation type="journal article" date="2019" name="Int. J. Syst. Evol. Microbiol.">
        <title>The Global Catalogue of Microorganisms (GCM) 10K type strain sequencing project: providing services to taxonomists for standard genome sequencing and annotation.</title>
        <authorList>
            <consortium name="The Broad Institute Genomics Platform"/>
            <consortium name="The Broad Institute Genome Sequencing Center for Infectious Disease"/>
            <person name="Wu L."/>
            <person name="Ma J."/>
        </authorList>
    </citation>
    <scope>NUCLEOTIDE SEQUENCE [LARGE SCALE GENOMIC DNA]</scope>
    <source>
        <strain evidence="4">TISTR 1514</strain>
    </source>
</reference>
<dbReference type="EMBL" id="JBHUNE010000006">
    <property type="protein sequence ID" value="MFD2758553.1"/>
    <property type="molecule type" value="Genomic_DNA"/>
</dbReference>